<accession>A0A2X2C9N1</accession>
<dbReference type="HAMAP" id="MF_00657">
    <property type="entry name" value="Hydroxyl_YbiX"/>
    <property type="match status" value="1"/>
</dbReference>
<dbReference type="InterPro" id="IPR023550">
    <property type="entry name" value="PKHD_hydroxylase"/>
</dbReference>
<keyword evidence="5 7" id="KW-0560">Oxidoreductase</keyword>
<dbReference type="EC" id="1.14.11.-" evidence="10"/>
<dbReference type="GO" id="GO:0006974">
    <property type="term" value="P:DNA damage response"/>
    <property type="evidence" value="ECO:0007669"/>
    <property type="project" value="TreeGrafter"/>
</dbReference>
<evidence type="ECO:0000256" key="4">
    <source>
        <dbReference type="ARBA" id="ARBA00022964"/>
    </source>
</evidence>
<evidence type="ECO:0000259" key="8">
    <source>
        <dbReference type="PROSITE" id="PS51471"/>
    </source>
</evidence>
<keyword evidence="2 7" id="KW-0479">Metal-binding</keyword>
<evidence type="ECO:0000256" key="6">
    <source>
        <dbReference type="ARBA" id="ARBA00023004"/>
    </source>
</evidence>
<feature type="domain" description="Fe2OG dioxygenase" evidence="8">
    <location>
        <begin position="78"/>
        <end position="178"/>
    </location>
</feature>
<dbReference type="GO" id="GO:0005506">
    <property type="term" value="F:iron ion binding"/>
    <property type="evidence" value="ECO:0007669"/>
    <property type="project" value="UniProtKB-UniRule"/>
</dbReference>
<organism evidence="10 11">
    <name type="scientific">Pseudomonas luteola</name>
    <dbReference type="NCBI Taxonomy" id="47886"/>
    <lineage>
        <taxon>Bacteria</taxon>
        <taxon>Pseudomonadati</taxon>
        <taxon>Pseudomonadota</taxon>
        <taxon>Gammaproteobacteria</taxon>
        <taxon>Pseudomonadales</taxon>
        <taxon>Pseudomonadaceae</taxon>
        <taxon>Pseudomonas</taxon>
    </lineage>
</organism>
<feature type="binding site" evidence="7">
    <location>
        <position position="96"/>
    </location>
    <ligand>
        <name>Fe cation</name>
        <dbReference type="ChEBI" id="CHEBI:24875"/>
    </ligand>
</feature>
<dbReference type="SMART" id="SM00702">
    <property type="entry name" value="P4Hc"/>
    <property type="match status" value="1"/>
</dbReference>
<feature type="binding site" evidence="7">
    <location>
        <position position="169"/>
    </location>
    <ligand>
        <name>2-oxoglutarate</name>
        <dbReference type="ChEBI" id="CHEBI:16810"/>
    </ligand>
</feature>
<dbReference type="Pfam" id="PF13640">
    <property type="entry name" value="2OG-FeII_Oxy_3"/>
    <property type="match status" value="1"/>
</dbReference>
<dbReference type="GO" id="GO:0006879">
    <property type="term" value="P:intracellular iron ion homeostasis"/>
    <property type="evidence" value="ECO:0007669"/>
    <property type="project" value="TreeGrafter"/>
</dbReference>
<keyword evidence="12" id="KW-1185">Reference proteome</keyword>
<dbReference type="NCBIfam" id="NF003975">
    <property type="entry name" value="PRK05467.1-4"/>
    <property type="match status" value="1"/>
</dbReference>
<dbReference type="InterPro" id="IPR044862">
    <property type="entry name" value="Pro_4_hyd_alph_FE2OG_OXY"/>
</dbReference>
<dbReference type="InterPro" id="IPR005123">
    <property type="entry name" value="Oxoglu/Fe-dep_dioxygenase_dom"/>
</dbReference>
<dbReference type="RefSeq" id="WP_010795215.1">
    <property type="nucleotide sequence ID" value="NZ_FQYS01000001.1"/>
</dbReference>
<comment type="cofactor">
    <cofactor evidence="1 7">
        <name>L-ascorbate</name>
        <dbReference type="ChEBI" id="CHEBI:38290"/>
    </cofactor>
</comment>
<evidence type="ECO:0000313" key="10">
    <source>
        <dbReference type="EMBL" id="SPZ03943.1"/>
    </source>
</evidence>
<dbReference type="PANTHER" id="PTHR41536">
    <property type="entry name" value="PKHD-TYPE HYDROXYLASE YBIX"/>
    <property type="match status" value="1"/>
</dbReference>
<evidence type="ECO:0000256" key="2">
    <source>
        <dbReference type="ARBA" id="ARBA00022723"/>
    </source>
</evidence>
<feature type="binding site" evidence="7">
    <location>
        <position position="159"/>
    </location>
    <ligand>
        <name>Fe cation</name>
        <dbReference type="ChEBI" id="CHEBI:24875"/>
    </ligand>
</feature>
<sequence length="226" mass="25362">MLVHIPGVFSPEEACDIEHVLRQAKWGDGKVTAGHQSARAKHNIQLPEDDPVSIELGNQIVQRLSHHPVFVSAVLPRKVFPPLFNCYREGGSFGFHIDNAIRALKGHPERVRTDVSATLFFSSPDTYDGGELIIQDTYGEQQVKLPAGDMVIYPATSLHRVAPVTRGARIASFFWTQSLVRDDGHRRLLYDLDKAIQRLTRDVPDHEALLALTGTYHNLLRQWADV</sequence>
<dbReference type="EMBL" id="JADMCD010000002">
    <property type="protein sequence ID" value="MBF8640171.1"/>
    <property type="molecule type" value="Genomic_DNA"/>
</dbReference>
<dbReference type="AlphaFoldDB" id="A0A2X2C9N1"/>
<evidence type="ECO:0000256" key="1">
    <source>
        <dbReference type="ARBA" id="ARBA00001961"/>
    </source>
</evidence>
<dbReference type="EMBL" id="UAUF01000009">
    <property type="protein sequence ID" value="SPZ03943.1"/>
    <property type="molecule type" value="Genomic_DNA"/>
</dbReference>
<dbReference type="InterPro" id="IPR041097">
    <property type="entry name" value="PKHD_C"/>
</dbReference>
<dbReference type="GO" id="GO:0031418">
    <property type="term" value="F:L-ascorbic acid binding"/>
    <property type="evidence" value="ECO:0007669"/>
    <property type="project" value="UniProtKB-KW"/>
</dbReference>
<reference evidence="9 12" key="2">
    <citation type="submission" date="2020-10" db="EMBL/GenBank/DDBJ databases">
        <title>Genome sequences of Pseudomonas isolates.</title>
        <authorList>
            <person name="Wessels L."/>
            <person name="Reich F."/>
            <person name="Hammerl J."/>
        </authorList>
    </citation>
    <scope>NUCLEOTIDE SEQUENCE [LARGE SCALE GENOMIC DNA]</scope>
    <source>
        <strain evidence="9 12">20-MO00624-0</strain>
    </source>
</reference>
<dbReference type="NCBIfam" id="NF003974">
    <property type="entry name" value="PRK05467.1-3"/>
    <property type="match status" value="1"/>
</dbReference>
<evidence type="ECO:0000256" key="3">
    <source>
        <dbReference type="ARBA" id="ARBA00022896"/>
    </source>
</evidence>
<evidence type="ECO:0000313" key="12">
    <source>
        <dbReference type="Proteomes" id="UP000626180"/>
    </source>
</evidence>
<comment type="cofactor">
    <cofactor evidence="7">
        <name>Fe(2+)</name>
        <dbReference type="ChEBI" id="CHEBI:29033"/>
    </cofactor>
    <text evidence="7">Binds 1 Fe(2+) ion per subunit.</text>
</comment>
<feature type="binding site" evidence="7">
    <location>
        <position position="98"/>
    </location>
    <ligand>
        <name>Fe cation</name>
        <dbReference type="ChEBI" id="CHEBI:24875"/>
    </ligand>
</feature>
<evidence type="ECO:0000313" key="9">
    <source>
        <dbReference type="EMBL" id="MBF8640171.1"/>
    </source>
</evidence>
<name>A0A2X2C9N1_PSELU</name>
<dbReference type="Gene3D" id="2.60.120.620">
    <property type="entry name" value="q2cbj1_9rhob like domain"/>
    <property type="match status" value="1"/>
</dbReference>
<protein>
    <submittedName>
        <fullName evidence="10">Fe(II)-dependent oxygenase superfamily protein</fullName>
        <ecNumber evidence="10">1.14.11.-</ecNumber>
    </submittedName>
    <submittedName>
        <fullName evidence="9">Fe2+-dependent dioxygenase</fullName>
    </submittedName>
</protein>
<dbReference type="PROSITE" id="PS51471">
    <property type="entry name" value="FE2OG_OXY"/>
    <property type="match status" value="1"/>
</dbReference>
<evidence type="ECO:0000256" key="5">
    <source>
        <dbReference type="ARBA" id="ARBA00023002"/>
    </source>
</evidence>
<proteinExistence type="inferred from homology"/>
<gene>
    <name evidence="9" type="ORF">IRZ65_05720</name>
    <name evidence="10" type="ORF">NCTC11842_01284</name>
</gene>
<keyword evidence="3 7" id="KW-0847">Vitamin C</keyword>
<keyword evidence="6 7" id="KW-0408">Iron</keyword>
<dbReference type="PANTHER" id="PTHR41536:SF1">
    <property type="entry name" value="PKHD-TYPE HYDROXYLASE YBIX"/>
    <property type="match status" value="1"/>
</dbReference>
<dbReference type="Gene3D" id="4.10.860.20">
    <property type="entry name" value="Rabenosyn, Rab binding domain"/>
    <property type="match status" value="1"/>
</dbReference>
<dbReference type="Pfam" id="PF18331">
    <property type="entry name" value="PKHD_C"/>
    <property type="match status" value="1"/>
</dbReference>
<dbReference type="GO" id="GO:0016706">
    <property type="term" value="F:2-oxoglutarate-dependent dioxygenase activity"/>
    <property type="evidence" value="ECO:0007669"/>
    <property type="project" value="UniProtKB-UniRule"/>
</dbReference>
<dbReference type="SUPFAM" id="SSF51197">
    <property type="entry name" value="Clavaminate synthase-like"/>
    <property type="match status" value="1"/>
</dbReference>
<keyword evidence="4 7" id="KW-0223">Dioxygenase</keyword>
<dbReference type="Proteomes" id="UP000250443">
    <property type="component" value="Unassembled WGS sequence"/>
</dbReference>
<evidence type="ECO:0000313" key="11">
    <source>
        <dbReference type="Proteomes" id="UP000250443"/>
    </source>
</evidence>
<reference evidence="10 11" key="1">
    <citation type="submission" date="2018-06" db="EMBL/GenBank/DDBJ databases">
        <authorList>
            <consortium name="Pathogen Informatics"/>
            <person name="Doyle S."/>
        </authorList>
    </citation>
    <scope>NUCLEOTIDE SEQUENCE [LARGE SCALE GENOMIC DNA]</scope>
    <source>
        <strain evidence="10 11">NCTC11842</strain>
    </source>
</reference>
<evidence type="ECO:0000256" key="7">
    <source>
        <dbReference type="HAMAP-Rule" id="MF_00657"/>
    </source>
</evidence>
<dbReference type="InterPro" id="IPR006620">
    <property type="entry name" value="Pro_4_hyd_alph"/>
</dbReference>
<dbReference type="Proteomes" id="UP000626180">
    <property type="component" value="Unassembled WGS sequence"/>
</dbReference>